<dbReference type="InterPro" id="IPR036388">
    <property type="entry name" value="WH-like_DNA-bd_sf"/>
</dbReference>
<dbReference type="PRINTS" id="PR00038">
    <property type="entry name" value="HTHLUXR"/>
</dbReference>
<dbReference type="RefSeq" id="WP_164212080.1">
    <property type="nucleotide sequence ID" value="NZ_JAAGSC010000043.1"/>
</dbReference>
<feature type="modified residue" description="4-aspartylphosphate" evidence="3">
    <location>
        <position position="56"/>
    </location>
</feature>
<reference evidence="6 7" key="1">
    <citation type="submission" date="2020-02" db="EMBL/GenBank/DDBJ databases">
        <authorList>
            <person name="Zhang X.-Y."/>
        </authorList>
    </citation>
    <scope>NUCLEOTIDE SEQUENCE [LARGE SCALE GENOMIC DNA]</scope>
    <source>
        <strain evidence="6 7">C33</strain>
    </source>
</reference>
<feature type="domain" description="Response regulatory" evidence="5">
    <location>
        <begin position="4"/>
        <end position="121"/>
    </location>
</feature>
<evidence type="ECO:0000256" key="1">
    <source>
        <dbReference type="ARBA" id="ARBA00022553"/>
    </source>
</evidence>
<keyword evidence="1 3" id="KW-0597">Phosphoprotein</keyword>
<proteinExistence type="predicted"/>
<keyword evidence="7" id="KW-1185">Reference proteome</keyword>
<dbReference type="Proteomes" id="UP000484885">
    <property type="component" value="Unassembled WGS sequence"/>
</dbReference>
<dbReference type="Pfam" id="PF00196">
    <property type="entry name" value="GerE"/>
    <property type="match status" value="1"/>
</dbReference>
<evidence type="ECO:0000256" key="2">
    <source>
        <dbReference type="ARBA" id="ARBA00023125"/>
    </source>
</evidence>
<evidence type="ECO:0000256" key="3">
    <source>
        <dbReference type="PROSITE-ProRule" id="PRU00169"/>
    </source>
</evidence>
<dbReference type="EMBL" id="JAAGSC010000043">
    <property type="protein sequence ID" value="NDY96700.1"/>
    <property type="molecule type" value="Genomic_DNA"/>
</dbReference>
<dbReference type="PANTHER" id="PTHR45566">
    <property type="entry name" value="HTH-TYPE TRANSCRIPTIONAL REGULATOR YHJB-RELATED"/>
    <property type="match status" value="1"/>
</dbReference>
<organism evidence="6 7">
    <name type="scientific">Wenzhouxiangella limi</name>
    <dbReference type="NCBI Taxonomy" id="2707351"/>
    <lineage>
        <taxon>Bacteria</taxon>
        <taxon>Pseudomonadati</taxon>
        <taxon>Pseudomonadota</taxon>
        <taxon>Gammaproteobacteria</taxon>
        <taxon>Chromatiales</taxon>
        <taxon>Wenzhouxiangellaceae</taxon>
        <taxon>Wenzhouxiangella</taxon>
    </lineage>
</organism>
<dbReference type="PROSITE" id="PS50043">
    <property type="entry name" value="HTH_LUXR_2"/>
    <property type="match status" value="1"/>
</dbReference>
<dbReference type="InterPro" id="IPR051015">
    <property type="entry name" value="EvgA-like"/>
</dbReference>
<dbReference type="SMART" id="SM00421">
    <property type="entry name" value="HTH_LUXR"/>
    <property type="match status" value="1"/>
</dbReference>
<feature type="domain" description="HTH luxR-type" evidence="4">
    <location>
        <begin position="147"/>
        <end position="212"/>
    </location>
</feature>
<dbReference type="InterPro" id="IPR016032">
    <property type="entry name" value="Sig_transdc_resp-reg_C-effctor"/>
</dbReference>
<name>A0A845V354_9GAMM</name>
<dbReference type="GO" id="GO:0006355">
    <property type="term" value="P:regulation of DNA-templated transcription"/>
    <property type="evidence" value="ECO:0007669"/>
    <property type="project" value="InterPro"/>
</dbReference>
<dbReference type="CDD" id="cd06170">
    <property type="entry name" value="LuxR_C_like"/>
    <property type="match status" value="1"/>
</dbReference>
<dbReference type="AlphaFoldDB" id="A0A845V354"/>
<dbReference type="SUPFAM" id="SSF52172">
    <property type="entry name" value="CheY-like"/>
    <property type="match status" value="1"/>
</dbReference>
<dbReference type="GO" id="GO:0003677">
    <property type="term" value="F:DNA binding"/>
    <property type="evidence" value="ECO:0007669"/>
    <property type="project" value="UniProtKB-KW"/>
</dbReference>
<dbReference type="InterPro" id="IPR011006">
    <property type="entry name" value="CheY-like_superfamily"/>
</dbReference>
<dbReference type="Gene3D" id="1.10.10.10">
    <property type="entry name" value="Winged helix-like DNA-binding domain superfamily/Winged helix DNA-binding domain"/>
    <property type="match status" value="1"/>
</dbReference>
<dbReference type="Gene3D" id="3.40.50.2300">
    <property type="match status" value="1"/>
</dbReference>
<dbReference type="PROSITE" id="PS50110">
    <property type="entry name" value="RESPONSE_REGULATORY"/>
    <property type="match status" value="1"/>
</dbReference>
<dbReference type="CDD" id="cd17535">
    <property type="entry name" value="REC_NarL-like"/>
    <property type="match status" value="1"/>
</dbReference>
<sequence>MSTRVLIADDHPLFRSALVQALRSCLADAEILQARDLPETFACLEQQEDLDLVLLDLHMPGNHGLTGLASIRCRYPSVAVVVVSANEDPQVIRRALDHGAAGFIPKSSGLDELTHALNVVLDCREYVPHHLARTVAGMTDDQGDRRLARRMASLTPQQFRVLEMVADGRLNKQIADELDIQERTVKAHMSEIFHKLDVRNRTQAGIAFRRLELVDPASRV</sequence>
<evidence type="ECO:0000259" key="4">
    <source>
        <dbReference type="PROSITE" id="PS50043"/>
    </source>
</evidence>
<dbReference type="GO" id="GO:0000160">
    <property type="term" value="P:phosphorelay signal transduction system"/>
    <property type="evidence" value="ECO:0007669"/>
    <property type="project" value="InterPro"/>
</dbReference>
<dbReference type="SMART" id="SM00448">
    <property type="entry name" value="REC"/>
    <property type="match status" value="1"/>
</dbReference>
<evidence type="ECO:0000259" key="5">
    <source>
        <dbReference type="PROSITE" id="PS50110"/>
    </source>
</evidence>
<keyword evidence="2" id="KW-0238">DNA-binding</keyword>
<dbReference type="InterPro" id="IPR000792">
    <property type="entry name" value="Tscrpt_reg_LuxR_C"/>
</dbReference>
<dbReference type="SUPFAM" id="SSF46894">
    <property type="entry name" value="C-terminal effector domain of the bipartite response regulators"/>
    <property type="match status" value="1"/>
</dbReference>
<protein>
    <submittedName>
        <fullName evidence="6">Response regulator transcription factor</fullName>
    </submittedName>
</protein>
<accession>A0A845V354</accession>
<evidence type="ECO:0000313" key="6">
    <source>
        <dbReference type="EMBL" id="NDY96700.1"/>
    </source>
</evidence>
<dbReference type="Pfam" id="PF00072">
    <property type="entry name" value="Response_reg"/>
    <property type="match status" value="1"/>
</dbReference>
<evidence type="ECO:0000313" key="7">
    <source>
        <dbReference type="Proteomes" id="UP000484885"/>
    </source>
</evidence>
<dbReference type="InterPro" id="IPR058245">
    <property type="entry name" value="NreC/VraR/RcsB-like_REC"/>
</dbReference>
<dbReference type="PANTHER" id="PTHR45566:SF1">
    <property type="entry name" value="HTH-TYPE TRANSCRIPTIONAL REGULATOR YHJB-RELATED"/>
    <property type="match status" value="1"/>
</dbReference>
<comment type="caution">
    <text evidence="6">The sequence shown here is derived from an EMBL/GenBank/DDBJ whole genome shotgun (WGS) entry which is preliminary data.</text>
</comment>
<dbReference type="InterPro" id="IPR001789">
    <property type="entry name" value="Sig_transdc_resp-reg_receiver"/>
</dbReference>
<gene>
    <name evidence="6" type="ORF">G3I74_13270</name>
</gene>